<dbReference type="Pfam" id="PF00534">
    <property type="entry name" value="Glycos_transf_1"/>
    <property type="match status" value="1"/>
</dbReference>
<feature type="domain" description="Glycosyl transferase family 1" evidence="13">
    <location>
        <begin position="265"/>
        <end position="428"/>
    </location>
</feature>
<evidence type="ECO:0000256" key="1">
    <source>
        <dbReference type="ARBA" id="ARBA00003142"/>
    </source>
</evidence>
<dbReference type="SUPFAM" id="SSF53756">
    <property type="entry name" value="UDP-Glycosyltransferase/glycogen phosphorylase"/>
    <property type="match status" value="1"/>
</dbReference>
<feature type="transmembrane region" description="Helical" evidence="12">
    <location>
        <begin position="512"/>
        <end position="532"/>
    </location>
</feature>
<dbReference type="GO" id="GO:0004378">
    <property type="term" value="F:GDP-Man:Man(1)GlcNAc(2)-PP-Dol alpha-1,3-mannosyltransferase activity"/>
    <property type="evidence" value="ECO:0007669"/>
    <property type="project" value="UniProtKB-UniRule"/>
</dbReference>
<evidence type="ECO:0000256" key="4">
    <source>
        <dbReference type="ARBA" id="ARBA00022676"/>
    </source>
</evidence>
<evidence type="ECO:0000256" key="9">
    <source>
        <dbReference type="ARBA" id="ARBA00023136"/>
    </source>
</evidence>
<evidence type="ECO:0000256" key="10">
    <source>
        <dbReference type="ARBA" id="ARBA00045103"/>
    </source>
</evidence>
<evidence type="ECO:0000256" key="7">
    <source>
        <dbReference type="ARBA" id="ARBA00022824"/>
    </source>
</evidence>
<evidence type="ECO:0000256" key="5">
    <source>
        <dbReference type="ARBA" id="ARBA00022679"/>
    </source>
</evidence>
<comment type="subcellular location">
    <subcellularLocation>
        <location evidence="2 12">Endoplasmic reticulum membrane</location>
    </subcellularLocation>
</comment>
<gene>
    <name evidence="15" type="ORF">BCV69DRAFT_279631</name>
</gene>
<evidence type="ECO:0000313" key="16">
    <source>
        <dbReference type="Proteomes" id="UP000245942"/>
    </source>
</evidence>
<evidence type="ECO:0000256" key="11">
    <source>
        <dbReference type="ARBA" id="ARBA00045104"/>
    </source>
</evidence>
<dbReference type="AlphaFoldDB" id="A0A316UFJ7"/>
<sequence length="542" mass="59468">MDQTSDRRLRIAFIHPDLGIGGAERLIVDAAVGLQRRGHEVEIFTSYHDPKHCFEPTRDGTLLVHHMKTLFPRSIAGSFHSICAIIQQLSLVLQLLFSLLIFQSPGTFPRWTYSLLSSCPPVASFDVVFMDQQAFGVPWIKLLGGTRVVFYCHFPDKDISNSIAKQRAIARGQSGPSAIRKLYRLPLDLIEEATMDYSDKICVNSEFTQKHFVKSFFRLRRNPRVLYPGIDTSTYDADKVTAVLRKFKGEIGESSAVQKAVEEVVTASDRPTLISINRFEAKKNVGLALQAFAGAQKELAGQGVDISSHRLVIAGGYDRRVQDNIATLSELQKQATQLGLSHTTLFFTTQPGQKDPDLAGLKSVSVIFLPSLPGALLNTLLLNPSVQALLYTPTDEHFGIVPLEAMACGLPVLATNTGGPMESIVDAVWDSTSSSFTNLETGTGLLRHPSATVWTGALVCLLSAPATDRAKMGETAKSRVKERFSLEAMTSALEKVLTEAEAKGTVRGDEGFYQMASFVGALVVMMSAWIYMRYKYGPSLRG</sequence>
<keyword evidence="9 12" id="KW-0472">Membrane</keyword>
<evidence type="ECO:0000256" key="6">
    <source>
        <dbReference type="ARBA" id="ARBA00022692"/>
    </source>
</evidence>
<evidence type="ECO:0000313" key="15">
    <source>
        <dbReference type="EMBL" id="PWN23704.1"/>
    </source>
</evidence>
<dbReference type="GeneID" id="37013054"/>
<comment type="similarity">
    <text evidence="12">Belongs to the glycosyltransferase group 1 family.</text>
</comment>
<evidence type="ECO:0000256" key="3">
    <source>
        <dbReference type="ARBA" id="ARBA00004922"/>
    </source>
</evidence>
<keyword evidence="8 12" id="KW-1133">Transmembrane helix</keyword>
<keyword evidence="16" id="KW-1185">Reference proteome</keyword>
<organism evidence="15 16">
    <name type="scientific">Pseudomicrostroma glucosiphilum</name>
    <dbReference type="NCBI Taxonomy" id="1684307"/>
    <lineage>
        <taxon>Eukaryota</taxon>
        <taxon>Fungi</taxon>
        <taxon>Dikarya</taxon>
        <taxon>Basidiomycota</taxon>
        <taxon>Ustilaginomycotina</taxon>
        <taxon>Exobasidiomycetes</taxon>
        <taxon>Microstromatales</taxon>
        <taxon>Microstromatales incertae sedis</taxon>
        <taxon>Pseudomicrostroma</taxon>
    </lineage>
</organism>
<dbReference type="Pfam" id="PF13439">
    <property type="entry name" value="Glyco_transf_4"/>
    <property type="match status" value="1"/>
</dbReference>
<comment type="function">
    <text evidence="1 12">Mannosylates Man(2)GlcNAc(2)-dolichol diphosphate and Man(1)GlcNAc(2)-dolichol diphosphate to form Man(3)GlcNAc(2)-dolichol diphosphate.</text>
</comment>
<dbReference type="GO" id="GO:0005789">
    <property type="term" value="C:endoplasmic reticulum membrane"/>
    <property type="evidence" value="ECO:0007669"/>
    <property type="project" value="UniProtKB-SubCell"/>
</dbReference>
<evidence type="ECO:0000259" key="13">
    <source>
        <dbReference type="Pfam" id="PF00534"/>
    </source>
</evidence>
<evidence type="ECO:0000256" key="2">
    <source>
        <dbReference type="ARBA" id="ARBA00004586"/>
    </source>
</evidence>
<evidence type="ECO:0000256" key="8">
    <source>
        <dbReference type="ARBA" id="ARBA00022989"/>
    </source>
</evidence>
<dbReference type="InterPro" id="IPR027054">
    <property type="entry name" value="ALG2"/>
</dbReference>
<dbReference type="Proteomes" id="UP000245942">
    <property type="component" value="Unassembled WGS sequence"/>
</dbReference>
<dbReference type="GO" id="GO:0102704">
    <property type="term" value="F:GDP-Man:Man(2)GlcNAc(2)-PP-Dol alpha-1,6-mannosyltransferase activity"/>
    <property type="evidence" value="ECO:0007669"/>
    <property type="project" value="UniProtKB-UniRule"/>
</dbReference>
<dbReference type="RefSeq" id="XP_025350864.1">
    <property type="nucleotide sequence ID" value="XM_025491320.1"/>
</dbReference>
<keyword evidence="6 12" id="KW-0812">Transmembrane</keyword>
<keyword evidence="4 12" id="KW-0328">Glycosyltransferase</keyword>
<reference evidence="15 16" key="1">
    <citation type="journal article" date="2018" name="Mol. Biol. Evol.">
        <title>Broad Genomic Sampling Reveals a Smut Pathogenic Ancestry of the Fungal Clade Ustilaginomycotina.</title>
        <authorList>
            <person name="Kijpornyongpan T."/>
            <person name="Mondo S.J."/>
            <person name="Barry K."/>
            <person name="Sandor L."/>
            <person name="Lee J."/>
            <person name="Lipzen A."/>
            <person name="Pangilinan J."/>
            <person name="LaButti K."/>
            <person name="Hainaut M."/>
            <person name="Henrissat B."/>
            <person name="Grigoriev I.V."/>
            <person name="Spatafora J.W."/>
            <person name="Aime M.C."/>
        </authorList>
    </citation>
    <scope>NUCLEOTIDE SEQUENCE [LARGE SCALE GENOMIC DNA]</scope>
    <source>
        <strain evidence="15 16">MCA 4718</strain>
    </source>
</reference>
<dbReference type="PANTHER" id="PTHR45918">
    <property type="entry name" value="ALPHA-1,3/1,6-MANNOSYLTRANSFERASE ALG2"/>
    <property type="match status" value="1"/>
</dbReference>
<name>A0A316UFJ7_9BASI</name>
<comment type="catalytic activity">
    <reaction evidence="11 12">
        <text>an alpha-D-Man-(1-&gt;3)-beta-D-Man-(1-&gt;4)-beta-D-GlcNAc-(1-&gt;4)-alpha-D-GlcNAc-diphospho-di-trans,poly-cis-dolichol + GDP-alpha-D-mannose = an alpha-D-Man-(1-&gt;3)-[alpha-D-Man-(1-&gt;6)]-beta-D-Man-(1-&gt;4)-beta-D-GlcNAc-(1-&gt;4)-alpha-D-GlcNAc-diphospho-di-trans,poly-cis-dolichol + GDP + H(+)</text>
        <dbReference type="Rhea" id="RHEA:29519"/>
        <dbReference type="Rhea" id="RHEA-COMP:19513"/>
        <dbReference type="Rhea" id="RHEA-COMP:19515"/>
        <dbReference type="ChEBI" id="CHEBI:15378"/>
        <dbReference type="ChEBI" id="CHEBI:57527"/>
        <dbReference type="ChEBI" id="CHEBI:58189"/>
        <dbReference type="ChEBI" id="CHEBI:132510"/>
        <dbReference type="ChEBI" id="CHEBI:132511"/>
        <dbReference type="EC" id="2.4.1.257"/>
    </reaction>
    <physiologicalReaction direction="left-to-right" evidence="11 12">
        <dbReference type="Rhea" id="RHEA:29520"/>
    </physiologicalReaction>
</comment>
<dbReference type="STRING" id="1684307.A0A316UFJ7"/>
<dbReference type="Gene3D" id="3.40.50.2000">
    <property type="entry name" value="Glycogen Phosphorylase B"/>
    <property type="match status" value="2"/>
</dbReference>
<evidence type="ECO:0000256" key="12">
    <source>
        <dbReference type="RuleBase" id="RU367136"/>
    </source>
</evidence>
<comment type="pathway">
    <text evidence="3 12">Protein modification; protein glycosylation.</text>
</comment>
<evidence type="ECO:0000259" key="14">
    <source>
        <dbReference type="Pfam" id="PF13439"/>
    </source>
</evidence>
<dbReference type="EC" id="2.4.1.132" evidence="12"/>
<dbReference type="PANTHER" id="PTHR45918:SF1">
    <property type="entry name" value="ALPHA-1,3_1,6-MANNOSYLTRANSFERASE ALG2"/>
    <property type="match status" value="1"/>
</dbReference>
<proteinExistence type="inferred from homology"/>
<comment type="catalytic activity">
    <reaction evidence="10 12">
        <text>a beta-D-Man-(1-&gt;4)-beta-D-GlcNAc-(1-&gt;4)-alpha-D-GlcNAc-diphospho-di-trans,poly-cis-dolichol + GDP-alpha-D-mannose = an alpha-D-Man-(1-&gt;3)-beta-D-Man-(1-&gt;4)-beta-D-GlcNAc-(1-&gt;4)-alpha-D-GlcNAc-diphospho-di-trans,poly-cis-dolichol + GDP + H(+)</text>
        <dbReference type="Rhea" id="RHEA:29515"/>
        <dbReference type="Rhea" id="RHEA-COMP:19511"/>
        <dbReference type="Rhea" id="RHEA-COMP:19513"/>
        <dbReference type="ChEBI" id="CHEBI:15378"/>
        <dbReference type="ChEBI" id="CHEBI:57527"/>
        <dbReference type="ChEBI" id="CHEBI:58189"/>
        <dbReference type="ChEBI" id="CHEBI:58472"/>
        <dbReference type="ChEBI" id="CHEBI:132510"/>
        <dbReference type="EC" id="2.4.1.132"/>
    </reaction>
    <physiologicalReaction direction="left-to-right" evidence="10 12">
        <dbReference type="Rhea" id="RHEA:29516"/>
    </physiologicalReaction>
</comment>
<dbReference type="InterPro" id="IPR028098">
    <property type="entry name" value="Glyco_trans_4-like_N"/>
</dbReference>
<dbReference type="EC" id="2.4.1.257" evidence="12"/>
<dbReference type="OrthoDB" id="448893at2759"/>
<keyword evidence="7 12" id="KW-0256">Endoplasmic reticulum</keyword>
<dbReference type="EMBL" id="KZ819321">
    <property type="protein sequence ID" value="PWN23704.1"/>
    <property type="molecule type" value="Genomic_DNA"/>
</dbReference>
<accession>A0A316UFJ7</accession>
<feature type="domain" description="Glycosyltransferase subfamily 4-like N-terminal" evidence="14">
    <location>
        <begin position="20"/>
        <end position="233"/>
    </location>
</feature>
<dbReference type="UniPathway" id="UPA00378"/>
<protein>
    <recommendedName>
        <fullName evidence="12">Alpha-1,3/1,6-mannosyltransferase ALG2</fullName>
        <ecNumber evidence="12">2.4.1.132</ecNumber>
        <ecNumber evidence="12">2.4.1.257</ecNumber>
    </recommendedName>
    <alternativeName>
        <fullName evidence="12">GDP-Man:Man(1)GlcNAc(2)-PP-Dol alpha-1,3-mannosyltransferase</fullName>
    </alternativeName>
</protein>
<dbReference type="InterPro" id="IPR001296">
    <property type="entry name" value="Glyco_trans_1"/>
</dbReference>
<keyword evidence="5 12" id="KW-0808">Transferase</keyword>